<dbReference type="AlphaFoldDB" id="A0A2N9GH55"/>
<dbReference type="InterPro" id="IPR026960">
    <property type="entry name" value="RVT-Znf"/>
</dbReference>
<feature type="chain" id="PRO_5014621212" description="Reverse transcriptase zinc-binding domain-containing protein" evidence="1">
    <location>
        <begin position="17"/>
        <end position="97"/>
    </location>
</feature>
<evidence type="ECO:0000256" key="1">
    <source>
        <dbReference type="SAM" id="SignalP"/>
    </source>
</evidence>
<proteinExistence type="predicted"/>
<protein>
    <recommendedName>
        <fullName evidence="2">Reverse transcriptase zinc-binding domain-containing protein</fullName>
    </recommendedName>
</protein>
<evidence type="ECO:0000259" key="2">
    <source>
        <dbReference type="Pfam" id="PF13966"/>
    </source>
</evidence>
<evidence type="ECO:0000313" key="3">
    <source>
        <dbReference type="EMBL" id="SPC98641.1"/>
    </source>
</evidence>
<accession>A0A2N9GH55</accession>
<feature type="domain" description="Reverse transcriptase zinc-binding" evidence="2">
    <location>
        <begin position="15"/>
        <end position="44"/>
    </location>
</feature>
<feature type="signal peptide" evidence="1">
    <location>
        <begin position="1"/>
        <end position="16"/>
    </location>
</feature>
<sequence>MPLASASAQFLTWIRGLIIQEWCCMCKRSGESVDHLFLHCSVAMEHGPWCLVCLGCIGSCPDCDGSVLHLAGAEGAAVLRVLEDDSTLFGLVYMGGT</sequence>
<keyword evidence="1" id="KW-0732">Signal</keyword>
<dbReference type="EMBL" id="OIVN01001890">
    <property type="protein sequence ID" value="SPC98641.1"/>
    <property type="molecule type" value="Genomic_DNA"/>
</dbReference>
<dbReference type="Pfam" id="PF13966">
    <property type="entry name" value="zf-RVT"/>
    <property type="match status" value="1"/>
</dbReference>
<name>A0A2N9GH55_FAGSY</name>
<organism evidence="3">
    <name type="scientific">Fagus sylvatica</name>
    <name type="common">Beechnut</name>
    <dbReference type="NCBI Taxonomy" id="28930"/>
    <lineage>
        <taxon>Eukaryota</taxon>
        <taxon>Viridiplantae</taxon>
        <taxon>Streptophyta</taxon>
        <taxon>Embryophyta</taxon>
        <taxon>Tracheophyta</taxon>
        <taxon>Spermatophyta</taxon>
        <taxon>Magnoliopsida</taxon>
        <taxon>eudicotyledons</taxon>
        <taxon>Gunneridae</taxon>
        <taxon>Pentapetalae</taxon>
        <taxon>rosids</taxon>
        <taxon>fabids</taxon>
        <taxon>Fagales</taxon>
        <taxon>Fagaceae</taxon>
        <taxon>Fagus</taxon>
    </lineage>
</organism>
<gene>
    <name evidence="3" type="ORF">FSB_LOCUS26523</name>
</gene>
<reference evidence="3" key="1">
    <citation type="submission" date="2018-02" db="EMBL/GenBank/DDBJ databases">
        <authorList>
            <person name="Cohen D.B."/>
            <person name="Kent A.D."/>
        </authorList>
    </citation>
    <scope>NUCLEOTIDE SEQUENCE</scope>
</reference>